<evidence type="ECO:0000313" key="3">
    <source>
        <dbReference type="EMBL" id="UVE50150.1"/>
    </source>
</evidence>
<feature type="transmembrane region" description="Helical" evidence="1">
    <location>
        <begin position="162"/>
        <end position="180"/>
    </location>
</feature>
<dbReference type="RefSeq" id="WP_258302383.1">
    <property type="nucleotide sequence ID" value="NZ_CP078063.1"/>
</dbReference>
<feature type="transmembrane region" description="Helical" evidence="1">
    <location>
        <begin position="107"/>
        <end position="132"/>
    </location>
</feature>
<dbReference type="InterPro" id="IPR002823">
    <property type="entry name" value="DUF112_TM"/>
</dbReference>
<protein>
    <submittedName>
        <fullName evidence="3">Tripartite tricarboxylate transporter permease</fullName>
    </submittedName>
</protein>
<feature type="transmembrane region" description="Helical" evidence="1">
    <location>
        <begin position="274"/>
        <end position="296"/>
    </location>
</feature>
<feature type="domain" description="DUF112" evidence="2">
    <location>
        <begin position="15"/>
        <end position="398"/>
    </location>
</feature>
<reference evidence="3" key="1">
    <citation type="submission" date="2021-07" db="EMBL/GenBank/DDBJ databases">
        <title>Studies on halocins as antimicrobial molecules from haloarchaea.</title>
        <authorList>
            <person name="Kumar S."/>
            <person name="Khare S.K."/>
        </authorList>
    </citation>
    <scope>NUCLEOTIDE SEQUENCE</scope>
    <source>
        <strain evidence="3">NCIM 5678</strain>
    </source>
</reference>
<dbReference type="PANTHER" id="PTHR42204">
    <property type="entry name" value="INTEGRAL MEMBRANE PROTEIN"/>
    <property type="match status" value="1"/>
</dbReference>
<evidence type="ECO:0000256" key="1">
    <source>
        <dbReference type="SAM" id="Phobius"/>
    </source>
</evidence>
<evidence type="ECO:0000259" key="2">
    <source>
        <dbReference type="Pfam" id="PF01970"/>
    </source>
</evidence>
<feature type="transmembrane region" description="Helical" evidence="1">
    <location>
        <begin position="242"/>
        <end position="262"/>
    </location>
</feature>
<name>A0ABY5RG48_HALLR</name>
<organism evidence="3 4">
    <name type="scientific">Haloferax larsenii</name>
    <dbReference type="NCBI Taxonomy" id="302484"/>
    <lineage>
        <taxon>Archaea</taxon>
        <taxon>Methanobacteriati</taxon>
        <taxon>Methanobacteriota</taxon>
        <taxon>Stenosarchaea group</taxon>
        <taxon>Halobacteria</taxon>
        <taxon>Halobacteriales</taxon>
        <taxon>Haloferacaceae</taxon>
        <taxon>Haloferax</taxon>
    </lineage>
</organism>
<dbReference type="PANTHER" id="PTHR42204:SF1">
    <property type="entry name" value="INTEGRAL MEMBRANE PROTEIN"/>
    <property type="match status" value="1"/>
</dbReference>
<dbReference type="Pfam" id="PF01970">
    <property type="entry name" value="TctA"/>
    <property type="match status" value="1"/>
</dbReference>
<sequence>MWEMLGSDGPVFAGVAVGILLGTCSGLVPGLHANAFALLVASVAARVPGPPTAVAAAVLAAATVHTFLDIVPSLALGVPDAGLAAGSLPGHRLVLGGRGREALRLSAVGSGVALCLAVPIAVPFTAAATQVYPVVREHLWAVLLAVVVALVWTEASTRARVAAVVTIVAASALGLAVLDWPTNGPLPVGGLLSPLFAGLFGVPVLLDAKDGAGVPPQGDAALAISPATLARSIFAGSGGGALVGYLPGVSAGVAGTLALAALPSADQDTAARSYVVATSAATTATSVFALFALAGLGTPRTGALVALVAADLPSRLSIALPVTLVAGVCGALLVPTLGDRVLALVGRLDQRRLVAVVCVFLVALSWAFAGAVGVVVLVVAAAVGHLPPRLGCRRVHLMCVLVTPLALG</sequence>
<gene>
    <name evidence="3" type="ORF">KU306_14785</name>
</gene>
<dbReference type="Proteomes" id="UP001058330">
    <property type="component" value="Chromosome"/>
</dbReference>
<evidence type="ECO:0000313" key="4">
    <source>
        <dbReference type="Proteomes" id="UP001058330"/>
    </source>
</evidence>
<dbReference type="EMBL" id="CP078063">
    <property type="protein sequence ID" value="UVE50150.1"/>
    <property type="molecule type" value="Genomic_DNA"/>
</dbReference>
<feature type="transmembrane region" description="Helical" evidence="1">
    <location>
        <begin position="316"/>
        <end position="334"/>
    </location>
</feature>
<keyword evidence="1" id="KW-0472">Membrane</keyword>
<accession>A0ABY5RG48</accession>
<keyword evidence="4" id="KW-1185">Reference proteome</keyword>
<feature type="transmembrane region" description="Helical" evidence="1">
    <location>
        <begin position="12"/>
        <end position="40"/>
    </location>
</feature>
<keyword evidence="1" id="KW-0812">Transmembrane</keyword>
<feature type="transmembrane region" description="Helical" evidence="1">
    <location>
        <begin position="138"/>
        <end position="155"/>
    </location>
</feature>
<feature type="transmembrane region" description="Helical" evidence="1">
    <location>
        <begin position="354"/>
        <end position="383"/>
    </location>
</feature>
<keyword evidence="1" id="KW-1133">Transmembrane helix</keyword>
<dbReference type="GeneID" id="74530198"/>
<proteinExistence type="predicted"/>